<sequence>MSVVFGFAEGRAGEGFAYIAEVRVAVVESISQYVSSRRPKPFRVTSADHLLNKSIQVAVVGSIWGFGDKTDGTVIDSIQFNTLRRMRNELKPQARKDVAKITFDLYKNNPQDFFGCLNVKATLYGIYSVSYDVRCYAAKKMLKALRWTLFSMQATGHVLLGCSCYIEQLLYEGDRADRGLPPLPQEGKVKQQQSILMGWTAVMGKTVV</sequence>
<reference evidence="1" key="1">
    <citation type="submission" date="2025-08" db="UniProtKB">
        <authorList>
            <consortium name="Ensembl"/>
        </authorList>
    </citation>
    <scope>IDENTIFICATION</scope>
</reference>
<keyword evidence="2" id="KW-1185">Reference proteome</keyword>
<evidence type="ECO:0000313" key="2">
    <source>
        <dbReference type="Proteomes" id="UP000694557"/>
    </source>
</evidence>
<accession>A0A8C7MB98</accession>
<dbReference type="Ensembl" id="ENSOKIT00005043407.1">
    <property type="protein sequence ID" value="ENSOKIP00005041153.1"/>
    <property type="gene ID" value="ENSOKIG00005017419.1"/>
</dbReference>
<dbReference type="PANTHER" id="PTHR12306">
    <property type="entry name" value="CELL DEATH ACTIVATOR CIDE"/>
    <property type="match status" value="1"/>
</dbReference>
<dbReference type="AlphaFoldDB" id="A0A8C7MB98"/>
<dbReference type="GO" id="GO:0042981">
    <property type="term" value="P:regulation of apoptotic process"/>
    <property type="evidence" value="ECO:0007669"/>
    <property type="project" value="TreeGrafter"/>
</dbReference>
<dbReference type="Proteomes" id="UP000694557">
    <property type="component" value="Unassembled WGS sequence"/>
</dbReference>
<dbReference type="PANTHER" id="PTHR12306:SF9">
    <property type="entry name" value="LIPID TRANSFERASE CIDEC"/>
    <property type="match status" value="1"/>
</dbReference>
<proteinExistence type="predicted"/>
<name>A0A8C7MB98_ONCKI</name>
<evidence type="ECO:0000313" key="1">
    <source>
        <dbReference type="Ensembl" id="ENSOKIP00005041153.1"/>
    </source>
</evidence>
<dbReference type="GeneTree" id="ENSGT00390000018596"/>
<organism evidence="1 2">
    <name type="scientific">Oncorhynchus kisutch</name>
    <name type="common">Coho salmon</name>
    <name type="synonym">Salmo kisutch</name>
    <dbReference type="NCBI Taxonomy" id="8019"/>
    <lineage>
        <taxon>Eukaryota</taxon>
        <taxon>Metazoa</taxon>
        <taxon>Chordata</taxon>
        <taxon>Craniata</taxon>
        <taxon>Vertebrata</taxon>
        <taxon>Euteleostomi</taxon>
        <taxon>Actinopterygii</taxon>
        <taxon>Neopterygii</taxon>
        <taxon>Teleostei</taxon>
        <taxon>Protacanthopterygii</taxon>
        <taxon>Salmoniformes</taxon>
        <taxon>Salmonidae</taxon>
        <taxon>Salmoninae</taxon>
        <taxon>Oncorhynchus</taxon>
    </lineage>
</organism>
<protein>
    <submittedName>
        <fullName evidence="1">Uncharacterized protein</fullName>
    </submittedName>
</protein>
<reference evidence="1" key="2">
    <citation type="submission" date="2025-09" db="UniProtKB">
        <authorList>
            <consortium name="Ensembl"/>
        </authorList>
    </citation>
    <scope>IDENTIFICATION</scope>
</reference>